<protein>
    <submittedName>
        <fullName evidence="1">DUF4307 domain-containing protein</fullName>
    </submittedName>
</protein>
<evidence type="ECO:0000313" key="1">
    <source>
        <dbReference type="EMBL" id="QNQ89940.1"/>
    </source>
</evidence>
<dbReference type="AlphaFoldDB" id="A0A7H0SN15"/>
<gene>
    <name evidence="1" type="ORF">GP475_04240</name>
</gene>
<reference evidence="1 2" key="1">
    <citation type="submission" date="2019-12" db="EMBL/GenBank/DDBJ databases">
        <title>Corynebacterium sp. nov., isolated from feces of the Anser Albifrons in China.</title>
        <authorList>
            <person name="Liu Q."/>
        </authorList>
    </citation>
    <scope>NUCLEOTIDE SEQUENCE [LARGE SCALE GENOMIC DNA]</scope>
    <source>
        <strain evidence="1 2">4H37-19</strain>
    </source>
</reference>
<dbReference type="Pfam" id="PF14155">
    <property type="entry name" value="DUF4307"/>
    <property type="match status" value="1"/>
</dbReference>
<organism evidence="1 2">
    <name type="scientific">Corynebacterium poyangense</name>
    <dbReference type="NCBI Taxonomy" id="2684405"/>
    <lineage>
        <taxon>Bacteria</taxon>
        <taxon>Bacillati</taxon>
        <taxon>Actinomycetota</taxon>
        <taxon>Actinomycetes</taxon>
        <taxon>Mycobacteriales</taxon>
        <taxon>Corynebacteriaceae</taxon>
        <taxon>Corynebacterium</taxon>
    </lineage>
</organism>
<keyword evidence="2" id="KW-1185">Reference proteome</keyword>
<proteinExistence type="predicted"/>
<accession>A0A7H0SN15</accession>
<sequence length="147" mass="16119">MPRDTRNLPPERYGTPNPQPQSRTIAGKWLVIGVVVILILSVVTVLWFSRQKNTTADVSASMAGFSRVNDSLLSMDIDVTRVNVDVPSYCIVTALNYDRAEVGRREVIIPSGGEKTQRIHTQIPSNDIPVSGTVYGCSTSLPAHLQQ</sequence>
<name>A0A7H0SN15_9CORY</name>
<dbReference type="KEGG" id="cpoy:GP475_04240"/>
<dbReference type="Proteomes" id="UP000516320">
    <property type="component" value="Chromosome"/>
</dbReference>
<evidence type="ECO:0000313" key="2">
    <source>
        <dbReference type="Proteomes" id="UP000516320"/>
    </source>
</evidence>
<dbReference type="InterPro" id="IPR025443">
    <property type="entry name" value="DUF4307"/>
</dbReference>
<dbReference type="EMBL" id="CP046884">
    <property type="protein sequence ID" value="QNQ89940.1"/>
    <property type="molecule type" value="Genomic_DNA"/>
</dbReference>
<dbReference type="RefSeq" id="WP_187975398.1">
    <property type="nucleotide sequence ID" value="NZ_CP046884.1"/>
</dbReference>